<evidence type="ECO:0000259" key="1">
    <source>
        <dbReference type="Pfam" id="PF01368"/>
    </source>
</evidence>
<dbReference type="AlphaFoldDB" id="A0A938BLL8"/>
<evidence type="ECO:0000313" key="2">
    <source>
        <dbReference type="EMBL" id="MBM3275436.1"/>
    </source>
</evidence>
<dbReference type="InterPro" id="IPR051319">
    <property type="entry name" value="Oligoribo/pAp-PDE_c-di-AMP_PDE"/>
</dbReference>
<dbReference type="Pfam" id="PF01368">
    <property type="entry name" value="DHH"/>
    <property type="match status" value="1"/>
</dbReference>
<dbReference type="InterPro" id="IPR038763">
    <property type="entry name" value="DHH_sf"/>
</dbReference>
<dbReference type="InterPro" id="IPR001667">
    <property type="entry name" value="DDH_dom"/>
</dbReference>
<sequence length="135" mass="14694">MNSPALLQADTRLPSEAAATVEVFRAHRKWVVASHMNPDGDTLGSAVALKQLLRAMGHEVRHFCPDVPPRSLAFLCGIEEVETSLPDGGDWAIATCDAADLSRFGDKWIDRLKAAEVLVVVDHHISNQAFGTHNL</sequence>
<accession>A0A938BLL8</accession>
<dbReference type="SUPFAM" id="SSF64182">
    <property type="entry name" value="DHH phosphoesterases"/>
    <property type="match status" value="1"/>
</dbReference>
<gene>
    <name evidence="2" type="ORF">FJZ00_09795</name>
</gene>
<feature type="domain" description="DDH" evidence="1">
    <location>
        <begin position="31"/>
        <end position="127"/>
    </location>
</feature>
<feature type="non-terminal residue" evidence="2">
    <location>
        <position position="135"/>
    </location>
</feature>
<dbReference type="Gene3D" id="3.90.1640.10">
    <property type="entry name" value="inorganic pyrophosphatase (n-terminal core)"/>
    <property type="match status" value="1"/>
</dbReference>
<name>A0A938BLL8_9BACT</name>
<protein>
    <submittedName>
        <fullName evidence="2">DHH family phosphoesterase</fullName>
    </submittedName>
</protein>
<evidence type="ECO:0000313" key="3">
    <source>
        <dbReference type="Proteomes" id="UP000703893"/>
    </source>
</evidence>
<organism evidence="2 3">
    <name type="scientific">Candidatus Tanganyikabacteria bacterium</name>
    <dbReference type="NCBI Taxonomy" id="2961651"/>
    <lineage>
        <taxon>Bacteria</taxon>
        <taxon>Bacillati</taxon>
        <taxon>Candidatus Sericytochromatia</taxon>
        <taxon>Candidatus Tanganyikabacteria</taxon>
    </lineage>
</organism>
<dbReference type="Proteomes" id="UP000703893">
    <property type="component" value="Unassembled WGS sequence"/>
</dbReference>
<proteinExistence type="predicted"/>
<dbReference type="PANTHER" id="PTHR47618">
    <property type="entry name" value="BIFUNCTIONAL OLIGORIBONUCLEASE AND PAP PHOSPHATASE NRNA"/>
    <property type="match status" value="1"/>
</dbReference>
<comment type="caution">
    <text evidence="2">The sequence shown here is derived from an EMBL/GenBank/DDBJ whole genome shotgun (WGS) entry which is preliminary data.</text>
</comment>
<dbReference type="PANTHER" id="PTHR47618:SF1">
    <property type="entry name" value="BIFUNCTIONAL OLIGORIBONUCLEASE AND PAP PHOSPHATASE NRNA"/>
    <property type="match status" value="1"/>
</dbReference>
<reference evidence="2 3" key="1">
    <citation type="submission" date="2019-03" db="EMBL/GenBank/DDBJ databases">
        <title>Lake Tanganyika Metagenome-Assembled Genomes (MAGs).</title>
        <authorList>
            <person name="Tran P."/>
        </authorList>
    </citation>
    <scope>NUCLEOTIDE SEQUENCE [LARGE SCALE GENOMIC DNA]</scope>
    <source>
        <strain evidence="2">K_DeepCast_65m_m2_236</strain>
    </source>
</reference>
<dbReference type="EMBL" id="VGJX01000575">
    <property type="protein sequence ID" value="MBM3275436.1"/>
    <property type="molecule type" value="Genomic_DNA"/>
</dbReference>